<protein>
    <recommendedName>
        <fullName evidence="7">MCE family protein</fullName>
    </recommendedName>
</protein>
<dbReference type="AlphaFoldDB" id="A0A8J3JB75"/>
<dbReference type="EMBL" id="BOMB01000013">
    <property type="protein sequence ID" value="GID11568.1"/>
    <property type="molecule type" value="Genomic_DNA"/>
</dbReference>
<evidence type="ECO:0000256" key="1">
    <source>
        <dbReference type="SAM" id="MobiDB-lite"/>
    </source>
</evidence>
<dbReference type="InterPro" id="IPR003399">
    <property type="entry name" value="Mce/MlaD"/>
</dbReference>
<organism evidence="5 6">
    <name type="scientific">Actinocatenispora rupis</name>
    <dbReference type="NCBI Taxonomy" id="519421"/>
    <lineage>
        <taxon>Bacteria</taxon>
        <taxon>Bacillati</taxon>
        <taxon>Actinomycetota</taxon>
        <taxon>Actinomycetes</taxon>
        <taxon>Micromonosporales</taxon>
        <taxon>Micromonosporaceae</taxon>
        <taxon>Actinocatenispora</taxon>
    </lineage>
</organism>
<keyword evidence="6" id="KW-1185">Reference proteome</keyword>
<evidence type="ECO:0008006" key="7">
    <source>
        <dbReference type="Google" id="ProtNLM"/>
    </source>
</evidence>
<dbReference type="InterPro" id="IPR052336">
    <property type="entry name" value="MlaD_Phospholipid_Transporter"/>
</dbReference>
<evidence type="ECO:0000259" key="3">
    <source>
        <dbReference type="Pfam" id="PF02470"/>
    </source>
</evidence>
<keyword evidence="2" id="KW-0812">Transmembrane</keyword>
<keyword evidence="2" id="KW-0472">Membrane</keyword>
<dbReference type="Proteomes" id="UP000612808">
    <property type="component" value="Unassembled WGS sequence"/>
</dbReference>
<evidence type="ECO:0000256" key="2">
    <source>
        <dbReference type="SAM" id="Phobius"/>
    </source>
</evidence>
<feature type="region of interest" description="Disordered" evidence="1">
    <location>
        <begin position="390"/>
        <end position="435"/>
    </location>
</feature>
<evidence type="ECO:0000259" key="4">
    <source>
        <dbReference type="Pfam" id="PF11887"/>
    </source>
</evidence>
<dbReference type="Pfam" id="PF11887">
    <property type="entry name" value="Mce4_CUP1"/>
    <property type="match status" value="1"/>
</dbReference>
<dbReference type="InterPro" id="IPR005693">
    <property type="entry name" value="Mce"/>
</dbReference>
<name>A0A8J3JB75_9ACTN</name>
<reference evidence="5" key="1">
    <citation type="submission" date="2021-01" db="EMBL/GenBank/DDBJ databases">
        <title>Whole genome shotgun sequence of Actinocatenispora rupis NBRC 107355.</title>
        <authorList>
            <person name="Komaki H."/>
            <person name="Tamura T."/>
        </authorList>
    </citation>
    <scope>NUCLEOTIDE SEQUENCE</scope>
    <source>
        <strain evidence="5">NBRC 107355</strain>
    </source>
</reference>
<accession>A0A8J3JB75</accession>
<evidence type="ECO:0000313" key="6">
    <source>
        <dbReference type="Proteomes" id="UP000612808"/>
    </source>
</evidence>
<keyword evidence="2" id="KW-1133">Transmembrane helix</keyword>
<feature type="domain" description="Mce/MlaD" evidence="3">
    <location>
        <begin position="45"/>
        <end position="120"/>
    </location>
</feature>
<dbReference type="PANTHER" id="PTHR33371">
    <property type="entry name" value="INTERMEMBRANE PHOSPHOLIPID TRANSPORT SYSTEM BINDING PROTEIN MLAD-RELATED"/>
    <property type="match status" value="1"/>
</dbReference>
<feature type="transmembrane region" description="Helical" evidence="2">
    <location>
        <begin position="12"/>
        <end position="39"/>
    </location>
</feature>
<sequence>MSRHTNGSRPLALFRSPLGIVLAAAVVVVLGTAIGLAAWRSGPPQRTLTAHFAAAVGIYPNSDVRIMGVKVGTITRVHPEGSTVAVTMTYDAKYKVPATAKAVIVPPSVVSDRYVQLTPGYSGHGALLADHAQLRGARAVVPLELDDVYKALDNLNTALGPDGANKNGSLSNLVGNARKNLQGNGKDLHQTLNDLADALDTLSDGRQDLFGTVVNLQKFTTALAESDDAVRQFNSQLADVSEQLAGERDDLAAALRDLGVALGQVSRFVKNNRQELVNNVDALTDITGVLVKQQKSIMDILDVAPTALSNLNLAYNARSGTLDVRDDVLGPYDAASYVCSVVTHLVPAKQVPLACFKLATLLAKAGQPLTKELKKLLSLLPLPGVDLGAIVDPDPDGTTGGTGRTGSKPEDGAGDTSGGVTSDPTLGGILGGGAS</sequence>
<gene>
    <name evidence="5" type="ORF">Aru02nite_24570</name>
</gene>
<dbReference type="NCBIfam" id="TIGR00996">
    <property type="entry name" value="Mtu_fam_mce"/>
    <property type="match status" value="1"/>
</dbReference>
<dbReference type="Pfam" id="PF02470">
    <property type="entry name" value="MlaD"/>
    <property type="match status" value="1"/>
</dbReference>
<comment type="caution">
    <text evidence="5">The sequence shown here is derived from an EMBL/GenBank/DDBJ whole genome shotgun (WGS) entry which is preliminary data.</text>
</comment>
<proteinExistence type="predicted"/>
<dbReference type="PANTHER" id="PTHR33371:SF4">
    <property type="entry name" value="INTERMEMBRANE PHOSPHOLIPID TRANSPORT SYSTEM BINDING PROTEIN MLAD"/>
    <property type="match status" value="1"/>
</dbReference>
<dbReference type="GO" id="GO:0005576">
    <property type="term" value="C:extracellular region"/>
    <property type="evidence" value="ECO:0007669"/>
    <property type="project" value="TreeGrafter"/>
</dbReference>
<dbReference type="RefSeq" id="WP_203657584.1">
    <property type="nucleotide sequence ID" value="NZ_BAAAZM010000001.1"/>
</dbReference>
<evidence type="ECO:0000313" key="5">
    <source>
        <dbReference type="EMBL" id="GID11568.1"/>
    </source>
</evidence>
<dbReference type="InterPro" id="IPR024516">
    <property type="entry name" value="Mce_C"/>
</dbReference>
<feature type="domain" description="Mammalian cell entry C-terminal" evidence="4">
    <location>
        <begin position="128"/>
        <end position="302"/>
    </location>
</feature>